<dbReference type="GO" id="GO:0000976">
    <property type="term" value="F:transcription cis-regulatory region binding"/>
    <property type="evidence" value="ECO:0007669"/>
    <property type="project" value="TreeGrafter"/>
</dbReference>
<feature type="region of interest" description="Disordered" evidence="5">
    <location>
        <begin position="1"/>
        <end position="27"/>
    </location>
</feature>
<gene>
    <name evidence="7" type="ORF">NRB56_23140</name>
</gene>
<dbReference type="PROSITE" id="PS50977">
    <property type="entry name" value="HTH_TETR_2"/>
    <property type="match status" value="1"/>
</dbReference>
<evidence type="ECO:0000256" key="4">
    <source>
        <dbReference type="PROSITE-ProRule" id="PRU00335"/>
    </source>
</evidence>
<evidence type="ECO:0000256" key="2">
    <source>
        <dbReference type="ARBA" id="ARBA00023125"/>
    </source>
</evidence>
<keyword evidence="1" id="KW-0805">Transcription regulation</keyword>
<dbReference type="PANTHER" id="PTHR30055">
    <property type="entry name" value="HTH-TYPE TRANSCRIPTIONAL REGULATOR RUTR"/>
    <property type="match status" value="1"/>
</dbReference>
<feature type="DNA-binding region" description="H-T-H motif" evidence="4">
    <location>
        <begin position="48"/>
        <end position="67"/>
    </location>
</feature>
<evidence type="ECO:0000313" key="7">
    <source>
        <dbReference type="EMBL" id="MQY26741.1"/>
    </source>
</evidence>
<keyword evidence="8" id="KW-1185">Reference proteome</keyword>
<evidence type="ECO:0000259" key="6">
    <source>
        <dbReference type="PROSITE" id="PS50977"/>
    </source>
</evidence>
<dbReference type="SUPFAM" id="SSF46689">
    <property type="entry name" value="Homeodomain-like"/>
    <property type="match status" value="1"/>
</dbReference>
<sequence length="207" mass="22963">MSTPEQNAGGRSATPTGPRARHDKQHTRDTIRAAALRLFTEQGFKRTTVEQIARDADVSHMTVFRHFPTKEAIILDDDLGPAIEEIVRALPRGLTVFDCARQLVTGVYQLGARDPWASNPQRRHLIDREPELRAAAQAQEDNGFAGTAQFFADYTGRRPEDLPIRVFSAALTGVLVHVARYVDDPAEPGTLDEMLRALDLLEQGLPL</sequence>
<dbReference type="Gene3D" id="1.10.357.10">
    <property type="entry name" value="Tetracycline Repressor, domain 2"/>
    <property type="match status" value="1"/>
</dbReference>
<evidence type="ECO:0000256" key="3">
    <source>
        <dbReference type="ARBA" id="ARBA00023163"/>
    </source>
</evidence>
<organism evidence="7 8">
    <name type="scientific">Nocardia aurantia</name>
    <dbReference type="NCBI Taxonomy" id="2585199"/>
    <lineage>
        <taxon>Bacteria</taxon>
        <taxon>Bacillati</taxon>
        <taxon>Actinomycetota</taxon>
        <taxon>Actinomycetes</taxon>
        <taxon>Mycobacteriales</taxon>
        <taxon>Nocardiaceae</taxon>
        <taxon>Nocardia</taxon>
    </lineage>
</organism>
<dbReference type="GO" id="GO:0003700">
    <property type="term" value="F:DNA-binding transcription factor activity"/>
    <property type="evidence" value="ECO:0007669"/>
    <property type="project" value="TreeGrafter"/>
</dbReference>
<dbReference type="EMBL" id="WEGI01000004">
    <property type="protein sequence ID" value="MQY26741.1"/>
    <property type="molecule type" value="Genomic_DNA"/>
</dbReference>
<dbReference type="PANTHER" id="PTHR30055:SF234">
    <property type="entry name" value="HTH-TYPE TRANSCRIPTIONAL REGULATOR BETI"/>
    <property type="match status" value="1"/>
</dbReference>
<dbReference type="Gene3D" id="1.10.10.60">
    <property type="entry name" value="Homeodomain-like"/>
    <property type="match status" value="1"/>
</dbReference>
<dbReference type="InterPro" id="IPR001647">
    <property type="entry name" value="HTH_TetR"/>
</dbReference>
<protein>
    <recommendedName>
        <fullName evidence="6">HTH tetR-type domain-containing protein</fullName>
    </recommendedName>
</protein>
<evidence type="ECO:0000313" key="8">
    <source>
        <dbReference type="Proteomes" id="UP000431401"/>
    </source>
</evidence>
<keyword evidence="3" id="KW-0804">Transcription</keyword>
<dbReference type="AlphaFoldDB" id="A0A7K0DM56"/>
<accession>A0A7K0DM56</accession>
<evidence type="ECO:0000256" key="1">
    <source>
        <dbReference type="ARBA" id="ARBA00023015"/>
    </source>
</evidence>
<reference evidence="7 8" key="1">
    <citation type="submission" date="2019-10" db="EMBL/GenBank/DDBJ databases">
        <title>Nocardia macrotermitis sp. nov. and Nocardia aurantia sp. nov., isolated from the gut of fungus growing-termite Macrotermes natalensis.</title>
        <authorList>
            <person name="Benndorf R."/>
            <person name="Schwitalla J."/>
            <person name="Martin K."/>
            <person name="De Beer W."/>
            <person name="Kaster A.-K."/>
            <person name="Vollmers J."/>
            <person name="Poulsen M."/>
            <person name="Beemelmanns C."/>
        </authorList>
    </citation>
    <scope>NUCLEOTIDE SEQUENCE [LARGE SCALE GENOMIC DNA]</scope>
    <source>
        <strain evidence="7 8">RB56</strain>
    </source>
</reference>
<dbReference type="PRINTS" id="PR00455">
    <property type="entry name" value="HTHTETR"/>
</dbReference>
<dbReference type="RefSeq" id="WP_194290809.1">
    <property type="nucleotide sequence ID" value="NZ_WEGI01000004.1"/>
</dbReference>
<keyword evidence="2 4" id="KW-0238">DNA-binding</keyword>
<dbReference type="Pfam" id="PF00440">
    <property type="entry name" value="TetR_N"/>
    <property type="match status" value="1"/>
</dbReference>
<dbReference type="Pfam" id="PF17754">
    <property type="entry name" value="TetR_C_14"/>
    <property type="match status" value="1"/>
</dbReference>
<dbReference type="InterPro" id="IPR050109">
    <property type="entry name" value="HTH-type_TetR-like_transc_reg"/>
</dbReference>
<dbReference type="Proteomes" id="UP000431401">
    <property type="component" value="Unassembled WGS sequence"/>
</dbReference>
<proteinExistence type="predicted"/>
<dbReference type="InterPro" id="IPR009057">
    <property type="entry name" value="Homeodomain-like_sf"/>
</dbReference>
<dbReference type="InterPro" id="IPR041347">
    <property type="entry name" value="MftR_C"/>
</dbReference>
<feature type="domain" description="HTH tetR-type" evidence="6">
    <location>
        <begin position="25"/>
        <end position="85"/>
    </location>
</feature>
<evidence type="ECO:0000256" key="5">
    <source>
        <dbReference type="SAM" id="MobiDB-lite"/>
    </source>
</evidence>
<comment type="caution">
    <text evidence="7">The sequence shown here is derived from an EMBL/GenBank/DDBJ whole genome shotgun (WGS) entry which is preliminary data.</text>
</comment>
<name>A0A7K0DM56_9NOCA</name>